<feature type="domain" description="Flavodoxin-like" evidence="20">
    <location>
        <begin position="500"/>
        <end position="641"/>
    </location>
</feature>
<dbReference type="Gene3D" id="1.10.630.10">
    <property type="entry name" value="Cytochrome P450"/>
    <property type="match status" value="1"/>
</dbReference>
<feature type="domain" description="FAD-binding FR-type" evidence="21">
    <location>
        <begin position="678"/>
        <end position="906"/>
    </location>
</feature>
<keyword evidence="6 17" id="KW-0288">FMN</keyword>
<dbReference type="InterPro" id="IPR017927">
    <property type="entry name" value="FAD-bd_FR_type"/>
</dbReference>
<evidence type="ECO:0000256" key="17">
    <source>
        <dbReference type="PIRNR" id="PIRNR000209"/>
    </source>
</evidence>
<evidence type="ECO:0000256" key="3">
    <source>
        <dbReference type="ARBA" id="ARBA00022448"/>
    </source>
</evidence>
<dbReference type="InterPro" id="IPR017972">
    <property type="entry name" value="Cyt_P450_CS"/>
</dbReference>
<dbReference type="PANTHER" id="PTHR19384">
    <property type="entry name" value="NITRIC OXIDE SYNTHASE-RELATED"/>
    <property type="match status" value="1"/>
</dbReference>
<dbReference type="InterPro" id="IPR008254">
    <property type="entry name" value="Flavodoxin/NO_synth"/>
</dbReference>
<keyword evidence="11 17" id="KW-0560">Oxidoreductase</keyword>
<dbReference type="AlphaFoldDB" id="A0A8H4ULZ0"/>
<proteinExistence type="inferred from homology"/>
<dbReference type="GO" id="GO:0005506">
    <property type="term" value="F:iron ion binding"/>
    <property type="evidence" value="ECO:0007669"/>
    <property type="project" value="UniProtKB-UniRule"/>
</dbReference>
<name>A0A8H4ULZ0_9HYPO</name>
<keyword evidence="8 17" id="KW-0274">FAD</keyword>
<dbReference type="PROSITE" id="PS50902">
    <property type="entry name" value="FLAVODOXIN_LIKE"/>
    <property type="match status" value="1"/>
</dbReference>
<keyword evidence="10 17" id="KW-0249">Electron transport</keyword>
<dbReference type="SUPFAM" id="SSF63380">
    <property type="entry name" value="Riboflavin synthase domain-like"/>
    <property type="match status" value="1"/>
</dbReference>
<evidence type="ECO:0000256" key="6">
    <source>
        <dbReference type="ARBA" id="ARBA00022643"/>
    </source>
</evidence>
<comment type="cofactor">
    <cofactor evidence="1 17 18">
        <name>heme</name>
        <dbReference type="ChEBI" id="CHEBI:30413"/>
    </cofactor>
</comment>
<dbReference type="InterPro" id="IPR023173">
    <property type="entry name" value="NADPH_Cyt_P450_Rdtase_alpha"/>
</dbReference>
<dbReference type="Pfam" id="PF00175">
    <property type="entry name" value="NAD_binding_1"/>
    <property type="match status" value="1"/>
</dbReference>
<evidence type="ECO:0000256" key="5">
    <source>
        <dbReference type="ARBA" id="ARBA00022630"/>
    </source>
</evidence>
<comment type="similarity">
    <text evidence="2 17">In the N-terminal section; belongs to the cytochrome P450 family.</text>
</comment>
<keyword evidence="12 17" id="KW-0408">Iron</keyword>
<dbReference type="GO" id="GO:0005829">
    <property type="term" value="C:cytosol"/>
    <property type="evidence" value="ECO:0007669"/>
    <property type="project" value="TreeGrafter"/>
</dbReference>
<dbReference type="FunFam" id="1.20.990.10:FF:000011">
    <property type="entry name" value="Bifunctional cytochrome P450/NADPH--P450 reductase"/>
    <property type="match status" value="1"/>
</dbReference>
<comment type="caution">
    <text evidence="22">The sequence shown here is derived from an EMBL/GenBank/DDBJ whole genome shotgun (WGS) entry which is preliminary data.</text>
</comment>
<dbReference type="Pfam" id="PF00067">
    <property type="entry name" value="p450"/>
    <property type="match status" value="1"/>
</dbReference>
<evidence type="ECO:0000313" key="23">
    <source>
        <dbReference type="Proteomes" id="UP000635477"/>
    </source>
</evidence>
<dbReference type="SUPFAM" id="SSF52343">
    <property type="entry name" value="Ferredoxin reductase-like, C-terminal NADP-linked domain"/>
    <property type="match status" value="1"/>
</dbReference>
<dbReference type="EMBL" id="JABEYC010000331">
    <property type="protein sequence ID" value="KAF4978880.1"/>
    <property type="molecule type" value="Genomic_DNA"/>
</dbReference>
<dbReference type="FunFam" id="1.10.630.10:FF:000040">
    <property type="entry name" value="Bifunctional cytochrome P450/NADPH--P450 reductase"/>
    <property type="match status" value="1"/>
</dbReference>
<dbReference type="PROSITE" id="PS51384">
    <property type="entry name" value="FAD_FR"/>
    <property type="match status" value="1"/>
</dbReference>
<dbReference type="SUPFAM" id="SSF52218">
    <property type="entry name" value="Flavoproteins"/>
    <property type="match status" value="1"/>
</dbReference>
<dbReference type="CDD" id="cd11068">
    <property type="entry name" value="CYP120A1"/>
    <property type="match status" value="1"/>
</dbReference>
<dbReference type="GO" id="GO:0010181">
    <property type="term" value="F:FMN binding"/>
    <property type="evidence" value="ECO:0007669"/>
    <property type="project" value="UniProtKB-UniRule"/>
</dbReference>
<dbReference type="CDD" id="cd06206">
    <property type="entry name" value="bifunctional_CYPOR"/>
    <property type="match status" value="1"/>
</dbReference>
<evidence type="ECO:0000313" key="22">
    <source>
        <dbReference type="EMBL" id="KAF4978880.1"/>
    </source>
</evidence>
<dbReference type="InterPro" id="IPR023206">
    <property type="entry name" value="Bifunctional_P450_P450_red"/>
</dbReference>
<evidence type="ECO:0000256" key="18">
    <source>
        <dbReference type="PIRSR" id="PIRSR000209-1"/>
    </source>
</evidence>
<dbReference type="EC" id="1.14.14.1" evidence="17"/>
<feature type="region of interest" description="Disordered" evidence="19">
    <location>
        <begin position="456"/>
        <end position="493"/>
    </location>
</feature>
<dbReference type="InterPro" id="IPR039261">
    <property type="entry name" value="FNR_nucleotide-bd"/>
</dbReference>
<dbReference type="GO" id="GO:0050660">
    <property type="term" value="F:flavin adenine dinucleotide binding"/>
    <property type="evidence" value="ECO:0007669"/>
    <property type="project" value="TreeGrafter"/>
</dbReference>
<evidence type="ECO:0000256" key="2">
    <source>
        <dbReference type="ARBA" id="ARBA00010018"/>
    </source>
</evidence>
<dbReference type="OrthoDB" id="1470350at2759"/>
<dbReference type="PANTHER" id="PTHR19384:SF127">
    <property type="entry name" value="BIFUNCTIONAL CYTOCHROME P450_NADPH--P450 REDUCTASE"/>
    <property type="match status" value="1"/>
</dbReference>
<evidence type="ECO:0000256" key="15">
    <source>
        <dbReference type="ARBA" id="ARBA00047827"/>
    </source>
</evidence>
<dbReference type="GO" id="GO:0070330">
    <property type="term" value="F:aromatase activity"/>
    <property type="evidence" value="ECO:0007669"/>
    <property type="project" value="UniProtKB-UniRule"/>
</dbReference>
<dbReference type="Pfam" id="PF00258">
    <property type="entry name" value="Flavodoxin_1"/>
    <property type="match status" value="1"/>
</dbReference>
<dbReference type="Pfam" id="PF00667">
    <property type="entry name" value="FAD_binding_1"/>
    <property type="match status" value="1"/>
</dbReference>
<dbReference type="Gene3D" id="1.20.990.10">
    <property type="entry name" value="NADPH-cytochrome p450 Reductase, Chain A, domain 3"/>
    <property type="match status" value="1"/>
</dbReference>
<keyword evidence="3 17" id="KW-0813">Transport</keyword>
<keyword evidence="13 17" id="KW-0503">Monooxygenase</keyword>
<dbReference type="GO" id="GO:0020037">
    <property type="term" value="F:heme binding"/>
    <property type="evidence" value="ECO:0007669"/>
    <property type="project" value="UniProtKB-UniRule"/>
</dbReference>
<dbReference type="Proteomes" id="UP000635477">
    <property type="component" value="Unassembled WGS sequence"/>
</dbReference>
<dbReference type="SUPFAM" id="SSF48264">
    <property type="entry name" value="Cytochrome P450"/>
    <property type="match status" value="1"/>
</dbReference>
<dbReference type="PIRSF" id="PIRSF000209">
    <property type="entry name" value="Bifunctional_P450_P450R"/>
    <property type="match status" value="1"/>
</dbReference>
<reference evidence="22" key="1">
    <citation type="journal article" date="2020" name="BMC Genomics">
        <title>Correction to: Identification and distribution of gene clusters required for synthesis of sphingolipid metabolism inhibitors in diverse species of the filamentous fungus Fusarium.</title>
        <authorList>
            <person name="Kim H.S."/>
            <person name="Lohmar J.M."/>
            <person name="Busman M."/>
            <person name="Brown D.W."/>
            <person name="Naumann T.A."/>
            <person name="Divon H.H."/>
            <person name="Lysoe E."/>
            <person name="Uhlig S."/>
            <person name="Proctor R.H."/>
        </authorList>
    </citation>
    <scope>NUCLEOTIDE SEQUENCE</scope>
    <source>
        <strain evidence="22">NRRL 22465</strain>
    </source>
</reference>
<dbReference type="Gene3D" id="2.40.30.10">
    <property type="entry name" value="Translation factors"/>
    <property type="match status" value="1"/>
</dbReference>
<accession>A0A8H4ULZ0</accession>
<evidence type="ECO:0000259" key="20">
    <source>
        <dbReference type="PROSITE" id="PS50902"/>
    </source>
</evidence>
<dbReference type="PROSITE" id="PS00086">
    <property type="entry name" value="CYTOCHROME_P450"/>
    <property type="match status" value="1"/>
</dbReference>
<dbReference type="PRINTS" id="PR00385">
    <property type="entry name" value="P450"/>
</dbReference>
<dbReference type="InterPro" id="IPR002401">
    <property type="entry name" value="Cyt_P450_E_grp-I"/>
</dbReference>
<evidence type="ECO:0000256" key="12">
    <source>
        <dbReference type="ARBA" id="ARBA00023004"/>
    </source>
</evidence>
<dbReference type="Gene3D" id="3.40.50.80">
    <property type="entry name" value="Nucleotide-binding domain of ferredoxin-NADP reductase (FNR) module"/>
    <property type="match status" value="1"/>
</dbReference>
<evidence type="ECO:0000256" key="16">
    <source>
        <dbReference type="ARBA" id="ARBA00049342"/>
    </source>
</evidence>
<organism evidence="22 23">
    <name type="scientific">Fusarium zealandicum</name>
    <dbReference type="NCBI Taxonomy" id="1053134"/>
    <lineage>
        <taxon>Eukaryota</taxon>
        <taxon>Fungi</taxon>
        <taxon>Dikarya</taxon>
        <taxon>Ascomycota</taxon>
        <taxon>Pezizomycotina</taxon>
        <taxon>Sordariomycetes</taxon>
        <taxon>Hypocreomycetidae</taxon>
        <taxon>Hypocreales</taxon>
        <taxon>Nectriaceae</taxon>
        <taxon>Fusarium</taxon>
        <taxon>Fusarium staphyleae species complex</taxon>
    </lineage>
</organism>
<keyword evidence="7 17" id="KW-0479">Metal-binding</keyword>
<keyword evidence="23" id="KW-1185">Reference proteome</keyword>
<evidence type="ECO:0000256" key="11">
    <source>
        <dbReference type="ARBA" id="ARBA00023002"/>
    </source>
</evidence>
<evidence type="ECO:0000256" key="9">
    <source>
        <dbReference type="ARBA" id="ARBA00022857"/>
    </source>
</evidence>
<dbReference type="InterPro" id="IPR003097">
    <property type="entry name" value="CysJ-like_FAD-binding"/>
</dbReference>
<evidence type="ECO:0000256" key="10">
    <source>
        <dbReference type="ARBA" id="ARBA00022982"/>
    </source>
</evidence>
<evidence type="ECO:0000256" key="1">
    <source>
        <dbReference type="ARBA" id="ARBA00001971"/>
    </source>
</evidence>
<dbReference type="GO" id="GO:0003958">
    <property type="term" value="F:NADPH-hemoprotein reductase activity"/>
    <property type="evidence" value="ECO:0007669"/>
    <property type="project" value="UniProtKB-UniRule"/>
</dbReference>
<evidence type="ECO:0000256" key="8">
    <source>
        <dbReference type="ARBA" id="ARBA00022827"/>
    </source>
</evidence>
<comment type="catalytic activity">
    <reaction evidence="16 17">
        <text>2 oxidized [cytochrome P450] + NADPH = 2 reduced [cytochrome P450] + NADP(+) + H(+)</text>
        <dbReference type="Rhea" id="RHEA:24040"/>
        <dbReference type="Rhea" id="RHEA-COMP:14627"/>
        <dbReference type="Rhea" id="RHEA-COMP:14628"/>
        <dbReference type="ChEBI" id="CHEBI:15378"/>
        <dbReference type="ChEBI" id="CHEBI:55376"/>
        <dbReference type="ChEBI" id="CHEBI:57783"/>
        <dbReference type="ChEBI" id="CHEBI:58349"/>
        <dbReference type="ChEBI" id="CHEBI:60344"/>
        <dbReference type="EC" id="1.6.2.4"/>
    </reaction>
</comment>
<sequence length="1069" mass="118868">MAESVPIPEPPGYPLIGNLGEFTTNPLTDLNRLADTYGPIYRLRLAGKNPVFVSSHEFVNEVCDEKRFQKTLKSVLEVVRDGVHDGLFTAFNDEPNWGKAHRVLIPAFGPISIRGMFDEMHDIASQLCMKLARHGPKTPMNASDDFTRLALDTLALCAMDFRFNSYYREELHPFIEAMGDFLTESGNRNRRPAFAPNFLYRAANDKFFADIQIMKDVADEVVASRKKNPSDRKDLLAAMLNGVDPQTGEKLSDENITNQLITFLIAGHETTSGTLSFAFYNLLKHPETYEKVQKEVDEVIGQGPIKVDHLTKLPYLSAVLRETLRINSPIPGFGLEAREDTFLGGKYLIKKGEVVSTMLSRSHFDPVVYGDDAQEFKPERMFDDNFARLNEEFPNCWKPFGNGKRACIGRPFAWQEALLAMAMLFQNFNFTQDDPNYQLEIKQTLTIKPNHFNMRASLRHGMTPTELDRKLSGKASDSGSASKAKSSGNLAVHNKNGKPMAIYYGSNSGTCEALAQRLASDAPSHGFSATTIGPLDQAKQNLPEGHPVVVVTASYEGQPPSNAAHFVKWMEGMDGNEMEKVSYAVFGCGHHDWIDTFLRIPKLVDSTLEKRGGTRLVPMGSADAATSDMFSDFEAWEDDVLWPGLKEKYGVSDDNDAGGSQKGLLVEVSTPRKTTLRQDVEEALVVSEKTLTTSGPPKKHIEIHLPSGMSYRAGDYLAILPLNPKATVARVFRRFQLAWDTFLKIQSEGPTTLPTNTSTSAFDVFSAYVELSQPATKRNILALAEATEDKQVIQELEKLAGDRYQEDISAKKVSVLDLLEQYPSVALPISSYLAMLPPMRVRQYSISSSPLADPSKLTLTYSLLDVPSMSGRGRHVGVATSFLSNLSAGEKLHVSVRPSTVAFHLPSDAEKTPVILIAAGTGLAPFRGFIQERAAMLAAGRKLAPAMLFFGCRNPDVDDIYAEELNRWEKMGAVDVRRAYSRATEKSNGCKYVQDRLYQDREDVFKLWDQGAKVYTCGSREVGKAIEEASVRLAMEWSEENIEGGSTEEKARAWFEKNRNERFATDVFD</sequence>
<dbReference type="FunFam" id="3.40.50.360:FF:000032">
    <property type="entry name" value="Bifunctional cytochrome P450/NADPH--P450 reductase"/>
    <property type="match status" value="1"/>
</dbReference>
<dbReference type="InterPro" id="IPR029039">
    <property type="entry name" value="Flavoprotein-like_sf"/>
</dbReference>
<evidence type="ECO:0000256" key="7">
    <source>
        <dbReference type="ARBA" id="ARBA00022723"/>
    </source>
</evidence>
<evidence type="ECO:0000259" key="21">
    <source>
        <dbReference type="PROSITE" id="PS51384"/>
    </source>
</evidence>
<evidence type="ECO:0000256" key="13">
    <source>
        <dbReference type="ARBA" id="ARBA00023033"/>
    </source>
</evidence>
<evidence type="ECO:0000256" key="14">
    <source>
        <dbReference type="ARBA" id="ARBA00023268"/>
    </source>
</evidence>
<gene>
    <name evidence="22" type="ORF">FZEAL_4810</name>
</gene>
<keyword evidence="5 17" id="KW-0285">Flavoprotein</keyword>
<comment type="catalytic activity">
    <reaction evidence="15 17">
        <text>an organic molecule + reduced [NADPH--hemoprotein reductase] + O2 = an alcohol + oxidized [NADPH--hemoprotein reductase] + H2O + H(+)</text>
        <dbReference type="Rhea" id="RHEA:17149"/>
        <dbReference type="Rhea" id="RHEA-COMP:11964"/>
        <dbReference type="Rhea" id="RHEA-COMP:11965"/>
        <dbReference type="ChEBI" id="CHEBI:15377"/>
        <dbReference type="ChEBI" id="CHEBI:15378"/>
        <dbReference type="ChEBI" id="CHEBI:15379"/>
        <dbReference type="ChEBI" id="CHEBI:30879"/>
        <dbReference type="ChEBI" id="CHEBI:57618"/>
        <dbReference type="ChEBI" id="CHEBI:58210"/>
        <dbReference type="ChEBI" id="CHEBI:142491"/>
        <dbReference type="EC" id="1.14.14.1"/>
    </reaction>
</comment>
<dbReference type="PRINTS" id="PR00463">
    <property type="entry name" value="EP450I"/>
</dbReference>
<reference evidence="22" key="2">
    <citation type="submission" date="2020-05" db="EMBL/GenBank/DDBJ databases">
        <authorList>
            <person name="Kim H.-S."/>
            <person name="Proctor R.H."/>
            <person name="Brown D.W."/>
        </authorList>
    </citation>
    <scope>NUCLEOTIDE SEQUENCE</scope>
    <source>
        <strain evidence="22">NRRL 22465</strain>
    </source>
</reference>
<dbReference type="Gene3D" id="3.40.50.360">
    <property type="match status" value="1"/>
</dbReference>
<dbReference type="FunFam" id="3.40.50.80:FF:000031">
    <property type="entry name" value="Bifunctional cytochrome P450/NADPH--P450 reductase"/>
    <property type="match status" value="1"/>
</dbReference>
<dbReference type="InterPro" id="IPR017938">
    <property type="entry name" value="Riboflavin_synthase-like_b-brl"/>
</dbReference>
<keyword evidence="14" id="KW-0511">Multifunctional enzyme</keyword>
<evidence type="ECO:0000256" key="4">
    <source>
        <dbReference type="ARBA" id="ARBA00022617"/>
    </source>
</evidence>
<dbReference type="InterPro" id="IPR001128">
    <property type="entry name" value="Cyt_P450"/>
</dbReference>
<comment type="cofactor">
    <cofactor evidence="17">
        <name>FAD</name>
        <dbReference type="ChEBI" id="CHEBI:57692"/>
    </cofactor>
    <cofactor evidence="17">
        <name>FMN</name>
        <dbReference type="ChEBI" id="CHEBI:58210"/>
    </cofactor>
</comment>
<dbReference type="InterPro" id="IPR036396">
    <property type="entry name" value="Cyt_P450_sf"/>
</dbReference>
<keyword evidence="9 17" id="KW-0521">NADP</keyword>
<dbReference type="EC" id="1.6.2.4" evidence="17"/>
<feature type="binding site" description="axial binding residue" evidence="18">
    <location>
        <position position="407"/>
    </location>
    <ligand>
        <name>heme</name>
        <dbReference type="ChEBI" id="CHEBI:30413"/>
    </ligand>
    <ligandPart>
        <name>Fe</name>
        <dbReference type="ChEBI" id="CHEBI:18248"/>
    </ligandPart>
</feature>
<protein>
    <recommendedName>
        <fullName evidence="17">Bifunctional cytochrome P450/NADPH--P450 reductase</fullName>
    </recommendedName>
    <domain>
        <recommendedName>
            <fullName evidence="17">Cytochrome P450</fullName>
            <ecNumber evidence="17">1.14.14.1</ecNumber>
        </recommendedName>
    </domain>
    <domain>
        <recommendedName>
            <fullName evidence="17">NADPH--cytochrome P450 reductase</fullName>
            <ecNumber evidence="17">1.6.2.4</ecNumber>
        </recommendedName>
    </domain>
</protein>
<keyword evidence="4 17" id="KW-0349">Heme</keyword>
<dbReference type="InterPro" id="IPR001433">
    <property type="entry name" value="OxRdtase_FAD/NAD-bd"/>
</dbReference>
<feature type="compositionally biased region" description="Low complexity" evidence="19">
    <location>
        <begin position="473"/>
        <end position="488"/>
    </location>
</feature>
<dbReference type="FunFam" id="2.40.30.10:FF:000198">
    <property type="entry name" value="Bifunctional cytochrome P450/NADPH--P450 reductase"/>
    <property type="match status" value="1"/>
</dbReference>
<evidence type="ECO:0000256" key="19">
    <source>
        <dbReference type="SAM" id="MobiDB-lite"/>
    </source>
</evidence>